<dbReference type="InterPro" id="IPR044520">
    <property type="entry name" value="ARF_GAP_AGD5/15"/>
</dbReference>
<evidence type="ECO:0000256" key="6">
    <source>
        <dbReference type="SAM" id="MobiDB-lite"/>
    </source>
</evidence>
<feature type="region of interest" description="Disordered" evidence="6">
    <location>
        <begin position="391"/>
        <end position="493"/>
    </location>
</feature>
<keyword evidence="1" id="KW-0343">GTPase activation</keyword>
<evidence type="ECO:0000313" key="9">
    <source>
        <dbReference type="Proteomes" id="UP000053558"/>
    </source>
</evidence>
<dbReference type="OrthoDB" id="10266696at2759"/>
<dbReference type="RefSeq" id="XP_007770321.1">
    <property type="nucleotide sequence ID" value="XM_007772131.1"/>
</dbReference>
<keyword evidence="4" id="KW-0862">Zinc</keyword>
<accession>A0A5M3MML4</accession>
<reference evidence="9" key="1">
    <citation type="journal article" date="2012" name="Science">
        <title>The Paleozoic origin of enzymatic lignin decomposition reconstructed from 31 fungal genomes.</title>
        <authorList>
            <person name="Floudas D."/>
            <person name="Binder M."/>
            <person name="Riley R."/>
            <person name="Barry K."/>
            <person name="Blanchette R.A."/>
            <person name="Henrissat B."/>
            <person name="Martinez A.T."/>
            <person name="Otillar R."/>
            <person name="Spatafora J.W."/>
            <person name="Yadav J.S."/>
            <person name="Aerts A."/>
            <person name="Benoit I."/>
            <person name="Boyd A."/>
            <person name="Carlson A."/>
            <person name="Copeland A."/>
            <person name="Coutinho P.M."/>
            <person name="de Vries R.P."/>
            <person name="Ferreira P."/>
            <person name="Findley K."/>
            <person name="Foster B."/>
            <person name="Gaskell J."/>
            <person name="Glotzer D."/>
            <person name="Gorecki P."/>
            <person name="Heitman J."/>
            <person name="Hesse C."/>
            <person name="Hori C."/>
            <person name="Igarashi K."/>
            <person name="Jurgens J.A."/>
            <person name="Kallen N."/>
            <person name="Kersten P."/>
            <person name="Kohler A."/>
            <person name="Kuees U."/>
            <person name="Kumar T.K.A."/>
            <person name="Kuo A."/>
            <person name="LaButti K."/>
            <person name="Larrondo L.F."/>
            <person name="Lindquist E."/>
            <person name="Ling A."/>
            <person name="Lombard V."/>
            <person name="Lucas S."/>
            <person name="Lundell T."/>
            <person name="Martin R."/>
            <person name="McLaughlin D.J."/>
            <person name="Morgenstern I."/>
            <person name="Morin E."/>
            <person name="Murat C."/>
            <person name="Nagy L.G."/>
            <person name="Nolan M."/>
            <person name="Ohm R.A."/>
            <person name="Patyshakuliyeva A."/>
            <person name="Rokas A."/>
            <person name="Ruiz-Duenas F.J."/>
            <person name="Sabat G."/>
            <person name="Salamov A."/>
            <person name="Samejima M."/>
            <person name="Schmutz J."/>
            <person name="Slot J.C."/>
            <person name="St John F."/>
            <person name="Stenlid J."/>
            <person name="Sun H."/>
            <person name="Sun S."/>
            <person name="Syed K."/>
            <person name="Tsang A."/>
            <person name="Wiebenga A."/>
            <person name="Young D."/>
            <person name="Pisabarro A."/>
            <person name="Eastwood D.C."/>
            <person name="Martin F."/>
            <person name="Cullen D."/>
            <person name="Grigoriev I.V."/>
            <person name="Hibbett D.S."/>
        </authorList>
    </citation>
    <scope>NUCLEOTIDE SEQUENCE [LARGE SCALE GENOMIC DNA]</scope>
    <source>
        <strain evidence="9">RWD-64-598 SS2</strain>
    </source>
</reference>
<dbReference type="InterPro" id="IPR038508">
    <property type="entry name" value="ArfGAP_dom_sf"/>
</dbReference>
<comment type="caution">
    <text evidence="8">The sequence shown here is derived from an EMBL/GenBank/DDBJ whole genome shotgun (WGS) entry which is preliminary data.</text>
</comment>
<proteinExistence type="predicted"/>
<keyword evidence="9" id="KW-1185">Reference proteome</keyword>
<feature type="compositionally biased region" description="Low complexity" evidence="6">
    <location>
        <begin position="232"/>
        <end position="248"/>
    </location>
</feature>
<protein>
    <submittedName>
        <fullName evidence="8">ArfGap-domain-containing protein</fullName>
    </submittedName>
</protein>
<evidence type="ECO:0000256" key="4">
    <source>
        <dbReference type="ARBA" id="ARBA00022833"/>
    </source>
</evidence>
<sequence length="493" mass="51287">MSKISNERNLKILQELVAKPGNDVCADCKSRAPRWASYNLGIFLCVSCASIHRKLGVHISKVKSLTLDAWTKENVETMQKVGNIKANAFYNPDEVRHPPPTNMVDSERDSELEKFIRAKYEFKRFVKPKSTARLAPGSVPGTSNPSSISSSSGAAALQREQQQRKASAPVSSSTSLAPPSAPPKLHTSRSNPNLSQPQPQTQPQAPAAPSHPTQAPSAPAAPTGGVWGDLVSLQGPSQSSSLPLQYAAQPQPQLSMTMHPGSTGFGGGMSGPYSGATQGAPLGNMYTGMPFNSSPVSGTGVFGSMGPMGAAGGMGGMGSMDSMNSFGSGSFGSMGSMNSMGSLGSMHTGMSSTNPFQQQQQQQQQQFAGMQPQMGMGMSGNAFQSQMQMPMNTGMPIQQPAPLSFGQQQSFGGGGLQPPQGAPQPSHSAPIMGQSQQSFASSPQPFGGHTPQPFGQANSGFTPQGPQFGGGYFQAGQQQQMYPGAGGGAFGSM</sequence>
<feature type="compositionally biased region" description="Low complexity" evidence="6">
    <location>
        <begin position="195"/>
        <end position="223"/>
    </location>
</feature>
<dbReference type="InterPro" id="IPR037278">
    <property type="entry name" value="ARFGAP/RecO"/>
</dbReference>
<dbReference type="GO" id="GO:0008270">
    <property type="term" value="F:zinc ion binding"/>
    <property type="evidence" value="ECO:0007669"/>
    <property type="project" value="UniProtKB-KW"/>
</dbReference>
<feature type="compositionally biased region" description="Low complexity" evidence="6">
    <location>
        <begin position="474"/>
        <end position="483"/>
    </location>
</feature>
<dbReference type="SUPFAM" id="SSF57863">
    <property type="entry name" value="ArfGap/RecO-like zinc finger"/>
    <property type="match status" value="1"/>
</dbReference>
<feature type="compositionally biased region" description="Low complexity" evidence="6">
    <location>
        <begin position="143"/>
        <end position="152"/>
    </location>
</feature>
<dbReference type="GeneID" id="19202029"/>
<feature type="domain" description="Arf-GAP" evidence="7">
    <location>
        <begin position="7"/>
        <end position="133"/>
    </location>
</feature>
<feature type="compositionally biased region" description="Low complexity" evidence="6">
    <location>
        <begin position="166"/>
        <end position="178"/>
    </location>
</feature>
<organism evidence="8 9">
    <name type="scientific">Coniophora puteana (strain RWD-64-598)</name>
    <name type="common">Brown rot fungus</name>
    <dbReference type="NCBI Taxonomy" id="741705"/>
    <lineage>
        <taxon>Eukaryota</taxon>
        <taxon>Fungi</taxon>
        <taxon>Dikarya</taxon>
        <taxon>Basidiomycota</taxon>
        <taxon>Agaricomycotina</taxon>
        <taxon>Agaricomycetes</taxon>
        <taxon>Agaricomycetidae</taxon>
        <taxon>Boletales</taxon>
        <taxon>Coniophorineae</taxon>
        <taxon>Coniophoraceae</taxon>
        <taxon>Coniophora</taxon>
    </lineage>
</organism>
<gene>
    <name evidence="8" type="ORF">CONPUDRAFT_145061</name>
</gene>
<dbReference type="PRINTS" id="PR00405">
    <property type="entry name" value="REVINTRACTNG"/>
</dbReference>
<dbReference type="Gene3D" id="1.10.220.150">
    <property type="entry name" value="Arf GTPase activating protein"/>
    <property type="match status" value="1"/>
</dbReference>
<feature type="compositionally biased region" description="Gly residues" evidence="6">
    <location>
        <begin position="484"/>
        <end position="493"/>
    </location>
</feature>
<feature type="compositionally biased region" description="Low complexity" evidence="6">
    <location>
        <begin position="434"/>
        <end position="446"/>
    </location>
</feature>
<dbReference type="PANTHER" id="PTHR46419:SF2">
    <property type="entry name" value="ADP-RIBOSYLATION FACTOR GTPASE-ACTIVATING PROTEIN AGD5"/>
    <property type="match status" value="1"/>
</dbReference>
<dbReference type="InterPro" id="IPR001164">
    <property type="entry name" value="ArfGAP_dom"/>
</dbReference>
<dbReference type="EMBL" id="JH711580">
    <property type="protein sequence ID" value="EIW80024.1"/>
    <property type="molecule type" value="Genomic_DNA"/>
</dbReference>
<name>A0A5M3MML4_CONPW</name>
<dbReference type="FunFam" id="1.10.220.150:FF:000009">
    <property type="entry name" value="stromal membrane-associated protein 1 isoform X1"/>
    <property type="match status" value="1"/>
</dbReference>
<dbReference type="PROSITE" id="PS50115">
    <property type="entry name" value="ARFGAP"/>
    <property type="match status" value="1"/>
</dbReference>
<dbReference type="PANTHER" id="PTHR46419">
    <property type="entry name" value="ADP-RIBOSYLATION FACTOR GTPASE-ACTIVATING PROTEIN AGD5"/>
    <property type="match status" value="1"/>
</dbReference>
<evidence type="ECO:0000313" key="8">
    <source>
        <dbReference type="EMBL" id="EIW80024.1"/>
    </source>
</evidence>
<dbReference type="GO" id="GO:0005096">
    <property type="term" value="F:GTPase activator activity"/>
    <property type="evidence" value="ECO:0007669"/>
    <property type="project" value="UniProtKB-KW"/>
</dbReference>
<dbReference type="Proteomes" id="UP000053558">
    <property type="component" value="Unassembled WGS sequence"/>
</dbReference>
<evidence type="ECO:0000256" key="2">
    <source>
        <dbReference type="ARBA" id="ARBA00022723"/>
    </source>
</evidence>
<dbReference type="AlphaFoldDB" id="A0A5M3MML4"/>
<evidence type="ECO:0000256" key="3">
    <source>
        <dbReference type="ARBA" id="ARBA00022771"/>
    </source>
</evidence>
<evidence type="ECO:0000259" key="7">
    <source>
        <dbReference type="PROSITE" id="PS50115"/>
    </source>
</evidence>
<dbReference type="CDD" id="cd08204">
    <property type="entry name" value="ArfGap"/>
    <property type="match status" value="1"/>
</dbReference>
<keyword evidence="2" id="KW-0479">Metal-binding</keyword>
<feature type="region of interest" description="Disordered" evidence="6">
    <location>
        <begin position="132"/>
        <end position="248"/>
    </location>
</feature>
<keyword evidence="3 5" id="KW-0863">Zinc-finger</keyword>
<dbReference type="Pfam" id="PF01412">
    <property type="entry name" value="ArfGap"/>
    <property type="match status" value="1"/>
</dbReference>
<evidence type="ECO:0000256" key="5">
    <source>
        <dbReference type="PROSITE-ProRule" id="PRU00288"/>
    </source>
</evidence>
<dbReference type="SMART" id="SM00105">
    <property type="entry name" value="ArfGap"/>
    <property type="match status" value="1"/>
</dbReference>
<dbReference type="KEGG" id="cput:CONPUDRAFT_145061"/>
<evidence type="ECO:0000256" key="1">
    <source>
        <dbReference type="ARBA" id="ARBA00022468"/>
    </source>
</evidence>